<evidence type="ECO:0000256" key="1">
    <source>
        <dbReference type="SAM" id="Phobius"/>
    </source>
</evidence>
<keyword evidence="1" id="KW-0812">Transmembrane</keyword>
<dbReference type="EMBL" id="JAAZQQ010000002">
    <property type="protein sequence ID" value="NKX44304.1"/>
    <property type="molecule type" value="Genomic_DNA"/>
</dbReference>
<dbReference type="AlphaFoldDB" id="A0A7X6GXN7"/>
<comment type="caution">
    <text evidence="2">The sequence shown here is derived from an EMBL/GenBank/DDBJ whole genome shotgun (WGS) entry which is preliminary data.</text>
</comment>
<name>A0A7X6GXN7_9RHOB</name>
<keyword evidence="3" id="KW-1185">Reference proteome</keyword>
<reference evidence="2 3" key="1">
    <citation type="submission" date="2020-04" db="EMBL/GenBank/DDBJ databases">
        <authorList>
            <person name="Yoon J."/>
        </authorList>
    </citation>
    <scope>NUCLEOTIDE SEQUENCE [LARGE SCALE GENOMIC DNA]</scope>
    <source>
        <strain evidence="2 3">KMU-115</strain>
    </source>
</reference>
<sequence length="76" mass="7906">MRNPDPSSRLGAFARSSAGSVTTAVALFAVALLALAAFALLQATGRMQAPPLIFAVLGVAVLAAGWDLLRERRKGR</sequence>
<dbReference type="Proteomes" id="UP000526408">
    <property type="component" value="Unassembled WGS sequence"/>
</dbReference>
<proteinExistence type="predicted"/>
<feature type="transmembrane region" description="Helical" evidence="1">
    <location>
        <begin position="49"/>
        <end position="69"/>
    </location>
</feature>
<gene>
    <name evidence="2" type="ORF">HCU73_06840</name>
</gene>
<keyword evidence="1" id="KW-1133">Transmembrane helix</keyword>
<feature type="transmembrane region" description="Helical" evidence="1">
    <location>
        <begin position="21"/>
        <end position="43"/>
    </location>
</feature>
<evidence type="ECO:0000313" key="2">
    <source>
        <dbReference type="EMBL" id="NKX44304.1"/>
    </source>
</evidence>
<evidence type="ECO:0000313" key="3">
    <source>
        <dbReference type="Proteomes" id="UP000526408"/>
    </source>
</evidence>
<keyword evidence="1" id="KW-0472">Membrane</keyword>
<accession>A0A7X6GXN7</accession>
<protein>
    <submittedName>
        <fullName evidence="2">Uncharacterized protein</fullName>
    </submittedName>
</protein>
<dbReference type="RefSeq" id="WP_168622685.1">
    <property type="nucleotide sequence ID" value="NZ_JAAZQQ010000002.1"/>
</dbReference>
<organism evidence="2 3">
    <name type="scientific">Roseicyclus persicicus</name>
    <dbReference type="NCBI Taxonomy" id="2650661"/>
    <lineage>
        <taxon>Bacteria</taxon>
        <taxon>Pseudomonadati</taxon>
        <taxon>Pseudomonadota</taxon>
        <taxon>Alphaproteobacteria</taxon>
        <taxon>Rhodobacterales</taxon>
        <taxon>Roseobacteraceae</taxon>
        <taxon>Roseicyclus</taxon>
    </lineage>
</organism>